<protein>
    <submittedName>
        <fullName evidence="6">RCG30322</fullName>
    </submittedName>
</protein>
<name>A6IL22_RAT</name>
<gene>
    <name evidence="6" type="ORF">rCG_30322</name>
</gene>
<dbReference type="PANTHER" id="PTHR24049">
    <property type="entry name" value="CRUMBS FAMILY MEMBER"/>
    <property type="match status" value="1"/>
</dbReference>
<keyword evidence="1 4" id="KW-0245">EGF-like domain</keyword>
<dbReference type="Gene3D" id="2.10.25.10">
    <property type="entry name" value="Laminin"/>
    <property type="match status" value="2"/>
</dbReference>
<proteinExistence type="predicted"/>
<accession>A6IL22</accession>
<dbReference type="EMBL" id="CH473964">
    <property type="protein sequence ID" value="EDM02117.1"/>
    <property type="molecule type" value="Genomic_DNA"/>
</dbReference>
<feature type="domain" description="EGF-like" evidence="5">
    <location>
        <begin position="18"/>
        <end position="54"/>
    </location>
</feature>
<dbReference type="AlphaFoldDB" id="A6IL22"/>
<evidence type="ECO:0000313" key="7">
    <source>
        <dbReference type="Proteomes" id="UP000234681"/>
    </source>
</evidence>
<feature type="domain" description="EGF-like" evidence="5">
    <location>
        <begin position="56"/>
        <end position="91"/>
    </location>
</feature>
<sequence length="103" mass="11128">MIHLCLPQAYSGVSCELEIEESGSLLNLHGATCHDALWDHFCDCAPGFLGDLCELNFDECSSQPCLRGHLCVDGGNYCHHTGSGFTGTHSETLMPLGWSVLSQ</sequence>
<dbReference type="InterPro" id="IPR000742">
    <property type="entry name" value="EGF"/>
</dbReference>
<keyword evidence="2" id="KW-0677">Repeat</keyword>
<organism evidence="6 7">
    <name type="scientific">Rattus norvegicus</name>
    <name type="common">Rat</name>
    <dbReference type="NCBI Taxonomy" id="10116"/>
    <lineage>
        <taxon>Eukaryota</taxon>
        <taxon>Metazoa</taxon>
        <taxon>Chordata</taxon>
        <taxon>Craniata</taxon>
        <taxon>Vertebrata</taxon>
        <taxon>Euteleostomi</taxon>
        <taxon>Mammalia</taxon>
        <taxon>Eutheria</taxon>
        <taxon>Euarchontoglires</taxon>
        <taxon>Glires</taxon>
        <taxon>Rodentia</taxon>
        <taxon>Myomorpha</taxon>
        <taxon>Muroidea</taxon>
        <taxon>Muridae</taxon>
        <taxon>Murinae</taxon>
        <taxon>Rattus</taxon>
    </lineage>
</organism>
<dbReference type="PROSITE" id="PS01186">
    <property type="entry name" value="EGF_2"/>
    <property type="match status" value="1"/>
</dbReference>
<feature type="disulfide bond" evidence="4">
    <location>
        <begin position="44"/>
        <end position="53"/>
    </location>
</feature>
<dbReference type="Proteomes" id="UP000234681">
    <property type="component" value="Chromosome 4"/>
</dbReference>
<evidence type="ECO:0000256" key="1">
    <source>
        <dbReference type="ARBA" id="ARBA00022536"/>
    </source>
</evidence>
<evidence type="ECO:0000256" key="3">
    <source>
        <dbReference type="ARBA" id="ARBA00023157"/>
    </source>
</evidence>
<dbReference type="SUPFAM" id="SSF57196">
    <property type="entry name" value="EGF/Laminin"/>
    <property type="match status" value="1"/>
</dbReference>
<comment type="caution">
    <text evidence="4">Lacks conserved residue(s) required for the propagation of feature annotation.</text>
</comment>
<reference evidence="6 7" key="1">
    <citation type="submission" date="2005-09" db="EMBL/GenBank/DDBJ databases">
        <authorList>
            <person name="Mural R.J."/>
            <person name="Li P.W."/>
            <person name="Adams M.D."/>
            <person name="Amanatides P.G."/>
            <person name="Baden-Tillson H."/>
            <person name="Barnstead M."/>
            <person name="Chin S.H."/>
            <person name="Dew I."/>
            <person name="Evans C.A."/>
            <person name="Ferriera S."/>
            <person name="Flanigan M."/>
            <person name="Fosler C."/>
            <person name="Glodek A."/>
            <person name="Gu Z."/>
            <person name="Holt R.A."/>
            <person name="Jennings D."/>
            <person name="Kraft C.L."/>
            <person name="Lu F."/>
            <person name="Nguyen T."/>
            <person name="Nusskern D.R."/>
            <person name="Pfannkoch C.M."/>
            <person name="Sitter C."/>
            <person name="Sutton G.G."/>
            <person name="Venter J.C."/>
            <person name="Wang Z."/>
            <person name="Woodage T."/>
            <person name="Zheng X.H."/>
            <person name="Zhong F."/>
        </authorList>
    </citation>
    <scope>NUCLEOTIDE SEQUENCE [LARGE SCALE GENOMIC DNA]</scope>
    <source>
        <strain>BN</strain>
        <strain evidence="7">Sprague-Dawley</strain>
    </source>
</reference>
<dbReference type="PROSITE" id="PS00022">
    <property type="entry name" value="EGF_1"/>
    <property type="match status" value="1"/>
</dbReference>
<evidence type="ECO:0000256" key="4">
    <source>
        <dbReference type="PROSITE-ProRule" id="PRU00076"/>
    </source>
</evidence>
<evidence type="ECO:0000259" key="5">
    <source>
        <dbReference type="PROSITE" id="PS50026"/>
    </source>
</evidence>
<dbReference type="PROSITE" id="PS50026">
    <property type="entry name" value="EGF_3"/>
    <property type="match status" value="2"/>
</dbReference>
<evidence type="ECO:0000256" key="2">
    <source>
        <dbReference type="ARBA" id="ARBA00022737"/>
    </source>
</evidence>
<keyword evidence="3 4" id="KW-1015">Disulfide bond</keyword>
<evidence type="ECO:0000313" key="6">
    <source>
        <dbReference type="EMBL" id="EDM02117.1"/>
    </source>
</evidence>
<dbReference type="InterPro" id="IPR051022">
    <property type="entry name" value="Notch_Cell-Fate_Det"/>
</dbReference>